<feature type="chain" id="PRO_5011629548" description="Divergent polysaccharide deacetylase" evidence="1">
    <location>
        <begin position="22"/>
        <end position="253"/>
    </location>
</feature>
<gene>
    <name evidence="2" type="ORF">SAMN02745724_03230</name>
</gene>
<name>A0A1I1NY53_9GAMM</name>
<keyword evidence="1" id="KW-0732">Signal</keyword>
<dbReference type="Gene3D" id="3.20.20.370">
    <property type="entry name" value="Glycoside hydrolase/deacetylase"/>
    <property type="match status" value="1"/>
</dbReference>
<dbReference type="AlphaFoldDB" id="A0A1I1NY53"/>
<dbReference type="Proteomes" id="UP000198862">
    <property type="component" value="Unassembled WGS sequence"/>
</dbReference>
<evidence type="ECO:0000313" key="3">
    <source>
        <dbReference type="Proteomes" id="UP000198862"/>
    </source>
</evidence>
<dbReference type="EMBL" id="FOLO01000028">
    <property type="protein sequence ID" value="SFD02477.1"/>
    <property type="molecule type" value="Genomic_DNA"/>
</dbReference>
<dbReference type="STRING" id="1123010.SAMN02745724_03230"/>
<feature type="signal peptide" evidence="1">
    <location>
        <begin position="1"/>
        <end position="21"/>
    </location>
</feature>
<evidence type="ECO:0000256" key="1">
    <source>
        <dbReference type="SAM" id="SignalP"/>
    </source>
</evidence>
<proteinExistence type="predicted"/>
<dbReference type="RefSeq" id="WP_245763843.1">
    <property type="nucleotide sequence ID" value="NZ_FOLO01000028.1"/>
</dbReference>
<dbReference type="Pfam" id="PF04748">
    <property type="entry name" value="Polysacc_deac_2"/>
    <property type="match status" value="1"/>
</dbReference>
<evidence type="ECO:0000313" key="2">
    <source>
        <dbReference type="EMBL" id="SFD02477.1"/>
    </source>
</evidence>
<keyword evidence="3" id="KW-1185">Reference proteome</keyword>
<dbReference type="InterPro" id="IPR006837">
    <property type="entry name" value="Divergent_DAC"/>
</dbReference>
<dbReference type="SUPFAM" id="SSF88713">
    <property type="entry name" value="Glycoside hydrolase/deacetylase"/>
    <property type="match status" value="1"/>
</dbReference>
<dbReference type="GO" id="GO:0005975">
    <property type="term" value="P:carbohydrate metabolic process"/>
    <property type="evidence" value="ECO:0007669"/>
    <property type="project" value="InterPro"/>
</dbReference>
<sequence length="253" mass="28592">MHLKSKILALLLFANANLATASQVAIIIDDIGYHKHDLQAIKLPGEISYSILPYTPFAQIFSQQANAINKEVLLHIPMQSISGKALGPGALTNEMTKSQIQSTLEKALNEYPEVKGINNHMGSFLTQKIQPMAWTMEVLHERGLYFLDSKTTTHSQAQNLANLFNVNNVARHVFLDNIPTDKQMQFRMNQLIRIANKRDYAIAIAHPYPETLKFLEKELPKLKEQGIELVPLSQLVESKYIKLAAIEEKTIYK</sequence>
<dbReference type="CDD" id="cd10936">
    <property type="entry name" value="CE4_DAC2"/>
    <property type="match status" value="1"/>
</dbReference>
<dbReference type="PANTHER" id="PTHR30105">
    <property type="entry name" value="UNCHARACTERIZED YIBQ-RELATED"/>
    <property type="match status" value="1"/>
</dbReference>
<dbReference type="PANTHER" id="PTHR30105:SF2">
    <property type="entry name" value="DIVERGENT POLYSACCHARIDE DEACETYLASE SUPERFAMILY"/>
    <property type="match status" value="1"/>
</dbReference>
<accession>A0A1I1NY53</accession>
<organism evidence="2 3">
    <name type="scientific">Pseudoalteromonas denitrificans DSM 6059</name>
    <dbReference type="NCBI Taxonomy" id="1123010"/>
    <lineage>
        <taxon>Bacteria</taxon>
        <taxon>Pseudomonadati</taxon>
        <taxon>Pseudomonadota</taxon>
        <taxon>Gammaproteobacteria</taxon>
        <taxon>Alteromonadales</taxon>
        <taxon>Pseudoalteromonadaceae</taxon>
        <taxon>Pseudoalteromonas</taxon>
    </lineage>
</organism>
<evidence type="ECO:0008006" key="4">
    <source>
        <dbReference type="Google" id="ProtNLM"/>
    </source>
</evidence>
<protein>
    <recommendedName>
        <fullName evidence="4">Divergent polysaccharide deacetylase</fullName>
    </recommendedName>
</protein>
<dbReference type="InterPro" id="IPR011330">
    <property type="entry name" value="Glyco_hydro/deAcase_b/a-brl"/>
</dbReference>
<reference evidence="2 3" key="1">
    <citation type="submission" date="2016-10" db="EMBL/GenBank/DDBJ databases">
        <authorList>
            <person name="de Groot N.N."/>
        </authorList>
    </citation>
    <scope>NUCLEOTIDE SEQUENCE [LARGE SCALE GENOMIC DNA]</scope>
    <source>
        <strain evidence="2 3">DSM 6059</strain>
    </source>
</reference>